<dbReference type="eggNOG" id="COG3280">
    <property type="taxonomic scope" value="Bacteria"/>
</dbReference>
<evidence type="ECO:0000313" key="4">
    <source>
        <dbReference type="Proteomes" id="UP000014975"/>
    </source>
</evidence>
<evidence type="ECO:0000256" key="1">
    <source>
        <dbReference type="SAM" id="MobiDB-lite"/>
    </source>
</evidence>
<keyword evidence="4" id="KW-1185">Reference proteome</keyword>
<dbReference type="GO" id="GO:0030980">
    <property type="term" value="P:alpha-glucan catabolic process"/>
    <property type="evidence" value="ECO:0007669"/>
    <property type="project" value="TreeGrafter"/>
</dbReference>
<dbReference type="Gene3D" id="3.20.20.80">
    <property type="entry name" value="Glycosidases"/>
    <property type="match status" value="4"/>
</dbReference>
<feature type="compositionally biased region" description="Low complexity" evidence="1">
    <location>
        <begin position="635"/>
        <end position="651"/>
    </location>
</feature>
<dbReference type="CDD" id="cd11336">
    <property type="entry name" value="AmyAc_MTSase"/>
    <property type="match status" value="1"/>
</dbReference>
<dbReference type="SUPFAM" id="SSF51445">
    <property type="entry name" value="(Trans)glycosidases"/>
    <property type="match status" value="1"/>
</dbReference>
<dbReference type="EMBL" id="ATHI01000027">
    <property type="protein sequence ID" value="EPR32313.1"/>
    <property type="molecule type" value="Genomic_DNA"/>
</dbReference>
<dbReference type="Pfam" id="PF00128">
    <property type="entry name" value="Alpha-amylase"/>
    <property type="match status" value="1"/>
</dbReference>
<feature type="region of interest" description="Disordered" evidence="1">
    <location>
        <begin position="631"/>
        <end position="651"/>
    </location>
</feature>
<dbReference type="SMART" id="SM00642">
    <property type="entry name" value="Aamy"/>
    <property type="match status" value="1"/>
</dbReference>
<reference evidence="3 4" key="1">
    <citation type="journal article" date="2013" name="Genome Announc.">
        <title>Draft genome sequences for three mercury-methylating, sulfate-reducing bacteria.</title>
        <authorList>
            <person name="Brown S.D."/>
            <person name="Hurt R.A.Jr."/>
            <person name="Gilmour C.C."/>
            <person name="Elias D.A."/>
        </authorList>
    </citation>
    <scope>NUCLEOTIDE SEQUENCE [LARGE SCALE GENOMIC DNA]</scope>
    <source>
        <strain evidence="3 4">DSM 16529</strain>
    </source>
</reference>
<dbReference type="InterPro" id="IPR012767">
    <property type="entry name" value="Trehalose_TreY"/>
</dbReference>
<dbReference type="PATRIC" id="fig|1121439.3.peg.2021"/>
<evidence type="ECO:0000313" key="3">
    <source>
        <dbReference type="EMBL" id="EPR32313.1"/>
    </source>
</evidence>
<dbReference type="STRING" id="1121439.dsat_0665"/>
<dbReference type="InterPro" id="IPR017853">
    <property type="entry name" value="GH"/>
</dbReference>
<proteinExistence type="predicted"/>
<feature type="domain" description="Glycosyl hydrolase family 13 catalytic" evidence="2">
    <location>
        <begin position="20"/>
        <end position="490"/>
    </location>
</feature>
<dbReference type="PANTHER" id="PTHR10357:SF216">
    <property type="entry name" value="MALTOOLIGOSYL TREHALOSE SYNTHASE-RELATED"/>
    <property type="match status" value="1"/>
</dbReference>
<dbReference type="RefSeq" id="WP_020887362.1">
    <property type="nucleotide sequence ID" value="NZ_ATHI01000027.1"/>
</dbReference>
<organism evidence="3 4">
    <name type="scientific">Alkalidesulfovibrio alkalitolerans DSM 16529</name>
    <dbReference type="NCBI Taxonomy" id="1121439"/>
    <lineage>
        <taxon>Bacteria</taxon>
        <taxon>Pseudomonadati</taxon>
        <taxon>Thermodesulfobacteriota</taxon>
        <taxon>Desulfovibrionia</taxon>
        <taxon>Desulfovibrionales</taxon>
        <taxon>Desulfovibrionaceae</taxon>
        <taxon>Alkalidesulfovibrio</taxon>
    </lineage>
</organism>
<name>S7UJ53_9BACT</name>
<accession>S7UJ53</accession>
<sequence length="951" mass="106496">MNTPLATYRLQFHPGFGFAQALVALPYLKRLGISHVYASPIFAARPGSEHGYDVCDHQRLNPELGGEEEFAKLRAAARDMGLYWIQDIVPNHMAVAGENRTLVDLLENGEASRFHPFFDIDWDHPLEGLKGRMLAPFLGDLYGRTLEKGEISLGFDEDGFFARYYSLRLPLALDTYPLLLTRGLGALRARLGRDDPDFLKFTGVLYAIKNLPAESLEERYDQISFIKRMLHELYAQSEAVRGHMDAVLREANDEASRDLLDDILARQRFRLSYWKVAGEEINYRRFFSINDLISLRVENEAVFDHSHRMILERVASGDFDGLRVDHVDGLYDPSAYLRRLRDKAGDIYLTVEKILIGNEPLPAFWPVQGATGYEFLNTVTSLLVEPSNARAFGRAYVGYAGRRPPLARIVAEKKRGIIATHLSGDVDNLARLVKNVASRDRHAFDITLPALRQAIAELLTAFPVYRTYLSRDSFRPADLGYIREAVRQSRKASPLLASEFDFLERFLLLDFPERLGQEERGQWLHIAMRFQQMTGPLMAKGLEDTAFYVHNRLICLNEVGGEPGRFGLPLDEAHAILAERARDWPKAMNATATHDTKRGEDARARLAALSQFPGEWRELLRALTRALAKSRRKAQAANGPPGDPDAAQDVTQDAAQDIPTRNDEYMIAQAALAALPFGGAGKDRFRERLEAFLVKALREGKENTGWLRPDEEYEKTALETARRLFRPGKNAFAKACQALLATLTRPGVTASLCQTLLKIAAPGIPDIYQGTELWDFSFVDPDNRRPVDFAARESLLAHMEAAFADNPERLVRELLATPEDGRVKLFALWRGLSLRRSQTALFAEGSYEPVAVEGPGAACVFAFARRLGPALALAILPVRAAPLFGGDYPLGARWGETRLVLPEESLDGPPPLMINAFTDKRLPRGRIVFVRDALSDFPVSLLTGEPDRTTS</sequence>
<dbReference type="InterPro" id="IPR006047">
    <property type="entry name" value="GH13_cat_dom"/>
</dbReference>
<comment type="caution">
    <text evidence="3">The sequence shown here is derived from an EMBL/GenBank/DDBJ whole genome shotgun (WGS) entry which is preliminary data.</text>
</comment>
<dbReference type="GO" id="GO:0005992">
    <property type="term" value="P:trehalose biosynthetic process"/>
    <property type="evidence" value="ECO:0007669"/>
    <property type="project" value="TreeGrafter"/>
</dbReference>
<dbReference type="PANTHER" id="PTHR10357">
    <property type="entry name" value="ALPHA-AMYLASE FAMILY MEMBER"/>
    <property type="match status" value="1"/>
</dbReference>
<dbReference type="OrthoDB" id="9761577at2"/>
<gene>
    <name evidence="3" type="ORF">dsat_0665</name>
</gene>
<dbReference type="Proteomes" id="UP000014975">
    <property type="component" value="Unassembled WGS sequence"/>
</dbReference>
<dbReference type="AlphaFoldDB" id="S7UJ53"/>
<dbReference type="GO" id="GO:0047470">
    <property type="term" value="F:(1,4)-alpha-D-glucan 1-alpha-D-glucosylmutase activity"/>
    <property type="evidence" value="ECO:0007669"/>
    <property type="project" value="TreeGrafter"/>
</dbReference>
<protein>
    <submittedName>
        <fullName evidence="3">Malto-oligosyltrehalose synthase</fullName>
    </submittedName>
</protein>
<evidence type="ECO:0000259" key="2">
    <source>
        <dbReference type="SMART" id="SM00642"/>
    </source>
</evidence>
<dbReference type="NCBIfam" id="TIGR02401">
    <property type="entry name" value="trehalose_TreY"/>
    <property type="match status" value="1"/>
</dbReference>